<dbReference type="Pfam" id="PF23139">
    <property type="entry name" value="OB_YrrC"/>
    <property type="match status" value="1"/>
</dbReference>
<dbReference type="InterPro" id="IPR027785">
    <property type="entry name" value="UvrD-like_helicase_C"/>
</dbReference>
<feature type="binding site" evidence="3">
    <location>
        <begin position="357"/>
        <end position="361"/>
    </location>
    <ligand>
        <name>ATP</name>
        <dbReference type="ChEBI" id="CHEBI:30616"/>
    </ligand>
</feature>
<dbReference type="GO" id="GO:0005524">
    <property type="term" value="F:ATP binding"/>
    <property type="evidence" value="ECO:0007669"/>
    <property type="project" value="UniProtKB-UniRule"/>
</dbReference>
<protein>
    <recommendedName>
        <fullName evidence="3">ATP-dependent RecD2 DNA helicase</fullName>
        <ecNumber evidence="3">5.6.2.3</ecNumber>
    </recommendedName>
    <alternativeName>
        <fullName evidence="3">DNA 5'-3' helicase subunit RecD2</fullName>
    </alternativeName>
</protein>
<dbReference type="SUPFAM" id="SSF47781">
    <property type="entry name" value="RuvA domain 2-like"/>
    <property type="match status" value="1"/>
</dbReference>
<dbReference type="InterPro" id="IPR006345">
    <property type="entry name" value="RecD2"/>
</dbReference>
<dbReference type="eggNOG" id="COG0507">
    <property type="taxonomic scope" value="Bacteria"/>
</dbReference>
<dbReference type="InterPro" id="IPR029493">
    <property type="entry name" value="RecD2-like_HHH"/>
</dbReference>
<comment type="similarity">
    <text evidence="3">Belongs to the RecD family. RecD2 subfamily.</text>
</comment>
<organism evidence="6 7">
    <name type="scientific">Selenomonas flueggei ATCC 43531</name>
    <dbReference type="NCBI Taxonomy" id="638302"/>
    <lineage>
        <taxon>Bacteria</taxon>
        <taxon>Bacillati</taxon>
        <taxon>Bacillota</taxon>
        <taxon>Negativicutes</taxon>
        <taxon>Selenomonadales</taxon>
        <taxon>Selenomonadaceae</taxon>
        <taxon>Selenomonas</taxon>
    </lineage>
</organism>
<dbReference type="InterPro" id="IPR027417">
    <property type="entry name" value="P-loop_NTPase"/>
</dbReference>
<dbReference type="InterPro" id="IPR041451">
    <property type="entry name" value="RecD2_SH13"/>
</dbReference>
<dbReference type="InterPro" id="IPR003593">
    <property type="entry name" value="AAA+_ATPase"/>
</dbReference>
<dbReference type="PANTHER" id="PTHR43788">
    <property type="entry name" value="DNA2/NAM7 HELICASE FAMILY MEMBER"/>
    <property type="match status" value="1"/>
</dbReference>
<dbReference type="STRING" id="638302.HMPREF0908_0741"/>
<feature type="domain" description="Helix-hairpin-helix DNA-binding motif class 1" evidence="4">
    <location>
        <begin position="130"/>
        <end position="149"/>
    </location>
</feature>
<dbReference type="CDD" id="cd17933">
    <property type="entry name" value="DEXSc_RecD-like"/>
    <property type="match status" value="1"/>
</dbReference>
<dbReference type="Pfam" id="PF13245">
    <property type="entry name" value="AAA_19"/>
    <property type="match status" value="1"/>
</dbReference>
<dbReference type="Gene3D" id="1.10.150.20">
    <property type="entry name" value="5' to 3' exonuclease, C-terminal subdomain"/>
    <property type="match status" value="1"/>
</dbReference>
<evidence type="ECO:0000259" key="4">
    <source>
        <dbReference type="SMART" id="SM00278"/>
    </source>
</evidence>
<dbReference type="GO" id="GO:0043139">
    <property type="term" value="F:5'-3' DNA helicase activity"/>
    <property type="evidence" value="ECO:0007669"/>
    <property type="project" value="UniProtKB-UniRule"/>
</dbReference>
<dbReference type="GO" id="GO:0006281">
    <property type="term" value="P:DNA repair"/>
    <property type="evidence" value="ECO:0007669"/>
    <property type="project" value="InterPro"/>
</dbReference>
<dbReference type="HOGENOM" id="CLU_007524_0_3_9"/>
<keyword evidence="3 6" id="KW-0347">Helicase</keyword>
<sequence length="723" mass="80276">MMQLQKDLDFNNKEERLTGIVDHIIFSAANDEFSVFRLRLQGQSKCTATVNLPAPLLGQEVHLSGTWVVHPRFGRQFRAMQMRVSAPTTAHGIERFLSSGVIEGIGPATARRIVERFGTDTLKVIESTPRRLTEVTGIGPKTAEKITASYHRQNELRDIMLWLEEHGVTGGYAARIFKQYGLLSLKVMETNPYQLAQEVDGIGFVTADTIAAACGWEKNSMERIAAGILFELAQIASNGHCCIPEALLIEHTAKRLGVEHADIMDVLRREVKMHRVYAVDEMGERLIYSPQLYHAEVETADLLRMLKQKAEPIHVHNPAALVSTWEKEHDVTLAQQQRDAVIASLLHGVVILTGGPGTGKTTVIRSMIDIMGEQGLEILLAAPTGRAAKRLSEATGAPAATVHRMLEAQGREDGEMHFARDAECMLEADVIIIDEVSMMDIVLMQHLLSAVLPGTHIIFVGDADQLPAIGPGSVLKDLLRSGVFPCVRLTQIFRQNNRGTIVLNAHAINTGCMPTFTEDDFSFVPAVSAEEAAKQILSICQSLIATGHSVMDMQVLSPMRREACGVDAFNRTLQEALNPQTEDNKLIAGFRSGDKVMQIRNDYTKNVFNGDVGRIVWIDTEKLIVQYTDDVDVTYTRDEFVSLTLAYVMSVHKSQGSEYSTVILPLVRAHHIMLQRNLLYTAVTRAKKRVILVGDRTALFTAVSNDRTRRRYTLLAERLAERI</sequence>
<dbReference type="InterPro" id="IPR055446">
    <property type="entry name" value="RecD2_N_OB"/>
</dbReference>
<dbReference type="Gene3D" id="1.10.10.2220">
    <property type="match status" value="1"/>
</dbReference>
<dbReference type="SUPFAM" id="SSF52540">
    <property type="entry name" value="P-loop containing nucleoside triphosphate hydrolases"/>
    <property type="match status" value="1"/>
</dbReference>
<dbReference type="PANTHER" id="PTHR43788:SF6">
    <property type="entry name" value="DNA HELICASE B"/>
    <property type="match status" value="1"/>
</dbReference>
<keyword evidence="1 3" id="KW-0547">Nucleotide-binding</keyword>
<gene>
    <name evidence="3" type="primary">recD2</name>
    <name evidence="6" type="ORF">HMPREF0908_0741</name>
</gene>
<dbReference type="GO" id="GO:0017116">
    <property type="term" value="F:single-stranded DNA helicase activity"/>
    <property type="evidence" value="ECO:0007669"/>
    <property type="project" value="TreeGrafter"/>
</dbReference>
<feature type="domain" description="Helix-hairpin-helix DNA-binding motif class 1" evidence="4">
    <location>
        <begin position="95"/>
        <end position="116"/>
    </location>
</feature>
<evidence type="ECO:0000259" key="5">
    <source>
        <dbReference type="SMART" id="SM00382"/>
    </source>
</evidence>
<keyword evidence="2 3" id="KW-0067">ATP-binding</keyword>
<dbReference type="Pfam" id="PF18335">
    <property type="entry name" value="SH3_13"/>
    <property type="match status" value="1"/>
</dbReference>
<dbReference type="RefSeq" id="WP_006689476.1">
    <property type="nucleotide sequence ID" value="NZ_GG694006.1"/>
</dbReference>
<comment type="caution">
    <text evidence="6">The sequence shown here is derived from an EMBL/GenBank/DDBJ whole genome shotgun (WGS) entry which is preliminary data.</text>
</comment>
<keyword evidence="3" id="KW-0238">DNA-binding</keyword>
<evidence type="ECO:0000256" key="3">
    <source>
        <dbReference type="HAMAP-Rule" id="MF_01488"/>
    </source>
</evidence>
<dbReference type="AlphaFoldDB" id="C4V2J7"/>
<evidence type="ECO:0000313" key="7">
    <source>
        <dbReference type="Proteomes" id="UP000005309"/>
    </source>
</evidence>
<dbReference type="EC" id="5.6.2.3" evidence="3"/>
<dbReference type="Pfam" id="PF14520">
    <property type="entry name" value="HHH_5"/>
    <property type="match status" value="1"/>
</dbReference>
<dbReference type="GO" id="GO:0003677">
    <property type="term" value="F:DNA binding"/>
    <property type="evidence" value="ECO:0007669"/>
    <property type="project" value="UniProtKB-UniRule"/>
</dbReference>
<evidence type="ECO:0000256" key="1">
    <source>
        <dbReference type="ARBA" id="ARBA00022741"/>
    </source>
</evidence>
<dbReference type="InterPro" id="IPR003583">
    <property type="entry name" value="Hlx-hairpin-Hlx_DNA-bd_motif"/>
</dbReference>
<dbReference type="InterPro" id="IPR050534">
    <property type="entry name" value="Coronavir_polyprotein_1ab"/>
</dbReference>
<keyword evidence="3" id="KW-0378">Hydrolase</keyword>
<keyword evidence="7" id="KW-1185">Reference proteome</keyword>
<keyword evidence="3" id="KW-0413">Isomerase</keyword>
<name>C4V2J7_9FIRM</name>
<dbReference type="Proteomes" id="UP000005309">
    <property type="component" value="Unassembled WGS sequence"/>
</dbReference>
<dbReference type="Gene3D" id="3.40.50.300">
    <property type="entry name" value="P-loop containing nucleotide triphosphate hydrolases"/>
    <property type="match status" value="2"/>
</dbReference>
<evidence type="ECO:0000313" key="6">
    <source>
        <dbReference type="EMBL" id="EEQ49011.1"/>
    </source>
</evidence>
<proteinExistence type="inferred from homology"/>
<dbReference type="NCBIfam" id="TIGR01448">
    <property type="entry name" value="recD_rel"/>
    <property type="match status" value="1"/>
</dbReference>
<dbReference type="GO" id="GO:0016887">
    <property type="term" value="F:ATP hydrolysis activity"/>
    <property type="evidence" value="ECO:0007669"/>
    <property type="project" value="RHEA"/>
</dbReference>
<dbReference type="GO" id="GO:0009338">
    <property type="term" value="C:exodeoxyribonuclease V complex"/>
    <property type="evidence" value="ECO:0007669"/>
    <property type="project" value="TreeGrafter"/>
</dbReference>
<dbReference type="CDD" id="cd18809">
    <property type="entry name" value="SF1_C_RecD"/>
    <property type="match status" value="1"/>
</dbReference>
<dbReference type="Pfam" id="PF13538">
    <property type="entry name" value="UvrD_C_2"/>
    <property type="match status" value="1"/>
</dbReference>
<dbReference type="Pfam" id="PF14490">
    <property type="entry name" value="HHH_RecD2"/>
    <property type="match status" value="1"/>
</dbReference>
<dbReference type="HAMAP" id="MF_01488">
    <property type="entry name" value="RecD2"/>
    <property type="match status" value="1"/>
</dbReference>
<accession>C4V2J7</accession>
<dbReference type="SMART" id="SM00278">
    <property type="entry name" value="HhH1"/>
    <property type="match status" value="3"/>
</dbReference>
<dbReference type="Gene3D" id="2.30.30.940">
    <property type="match status" value="1"/>
</dbReference>
<dbReference type="GO" id="GO:0006310">
    <property type="term" value="P:DNA recombination"/>
    <property type="evidence" value="ECO:0007669"/>
    <property type="project" value="InterPro"/>
</dbReference>
<comment type="catalytic activity">
    <reaction evidence="3">
        <text>ATP + H2O = ADP + phosphate + H(+)</text>
        <dbReference type="Rhea" id="RHEA:13065"/>
        <dbReference type="ChEBI" id="CHEBI:15377"/>
        <dbReference type="ChEBI" id="CHEBI:15378"/>
        <dbReference type="ChEBI" id="CHEBI:30616"/>
        <dbReference type="ChEBI" id="CHEBI:43474"/>
        <dbReference type="ChEBI" id="CHEBI:456216"/>
        <dbReference type="EC" id="5.6.2.3"/>
    </reaction>
</comment>
<evidence type="ECO:0000256" key="2">
    <source>
        <dbReference type="ARBA" id="ARBA00022840"/>
    </source>
</evidence>
<reference evidence="6 7" key="1">
    <citation type="submission" date="2009-04" db="EMBL/GenBank/DDBJ databases">
        <authorList>
            <person name="Qin X."/>
            <person name="Bachman B."/>
            <person name="Battles P."/>
            <person name="Bell A."/>
            <person name="Bess C."/>
            <person name="Bickham C."/>
            <person name="Chaboub L."/>
            <person name="Chen D."/>
            <person name="Coyle M."/>
            <person name="Deiros D.R."/>
            <person name="Dinh H."/>
            <person name="Forbes L."/>
            <person name="Fowler G."/>
            <person name="Francisco L."/>
            <person name="Fu Q."/>
            <person name="Gubbala S."/>
            <person name="Hale W."/>
            <person name="Han Y."/>
            <person name="Hemphill L."/>
            <person name="Highlander S.K."/>
            <person name="Hirani K."/>
            <person name="Hogues M."/>
            <person name="Jackson L."/>
            <person name="Jakkamsetti A."/>
            <person name="Javaid M."/>
            <person name="Jiang H."/>
            <person name="Korchina V."/>
            <person name="Kovar C."/>
            <person name="Lara F."/>
            <person name="Lee S."/>
            <person name="Mata R."/>
            <person name="Mathew T."/>
            <person name="Moen C."/>
            <person name="Morales K."/>
            <person name="Munidasa M."/>
            <person name="Nazareth L."/>
            <person name="Ngo R."/>
            <person name="Nguyen L."/>
            <person name="Okwuonu G."/>
            <person name="Ongeri F."/>
            <person name="Patil S."/>
            <person name="Petrosino J."/>
            <person name="Pham C."/>
            <person name="Pham P."/>
            <person name="Pu L.-L."/>
            <person name="Puazo M."/>
            <person name="Raj R."/>
            <person name="Reid J."/>
            <person name="Rouhana J."/>
            <person name="Saada N."/>
            <person name="Shang Y."/>
            <person name="Simmons D."/>
            <person name="Thornton R."/>
            <person name="Warren J."/>
            <person name="Weissenberger G."/>
            <person name="Zhang J."/>
            <person name="Zhang L."/>
            <person name="Zhou C."/>
            <person name="Zhu D."/>
            <person name="Muzny D."/>
            <person name="Worley K."/>
            <person name="Gibbs R."/>
        </authorList>
    </citation>
    <scope>NUCLEOTIDE SEQUENCE [LARGE SCALE GENOMIC DNA]</scope>
    <source>
        <strain evidence="6 7">ATCC 43531</strain>
    </source>
</reference>
<feature type="domain" description="AAA+ ATPase" evidence="5">
    <location>
        <begin position="346"/>
        <end position="497"/>
    </location>
</feature>
<feature type="domain" description="Helix-hairpin-helix DNA-binding motif class 1" evidence="4">
    <location>
        <begin position="194"/>
        <end position="213"/>
    </location>
</feature>
<dbReference type="SMART" id="SM00382">
    <property type="entry name" value="AAA"/>
    <property type="match status" value="1"/>
</dbReference>
<dbReference type="InterPro" id="IPR010994">
    <property type="entry name" value="RuvA_2-like"/>
</dbReference>
<comment type="function">
    <text evidence="3">DNA-dependent ATPase and ATP-dependent 5'-3' DNA helicase. Has no activity on blunt DNA or DNA with 3'-overhangs, requires at least 10 bases of 5'-ssDNA for helicase activity.</text>
</comment>
<dbReference type="EMBL" id="ACLA01000010">
    <property type="protein sequence ID" value="EEQ49011.1"/>
    <property type="molecule type" value="Genomic_DNA"/>
</dbReference>